<gene>
    <name evidence="1" type="ORF">E4P47_09120</name>
</gene>
<dbReference type="AlphaFoldDB" id="A0A4Y8WMW4"/>
<dbReference type="InterPro" id="IPR025408">
    <property type="entry name" value="DUF4134"/>
</dbReference>
<organism evidence="1 2">
    <name type="scientific">Porphyromonas levii</name>
    <dbReference type="NCBI Taxonomy" id="28114"/>
    <lineage>
        <taxon>Bacteria</taxon>
        <taxon>Pseudomonadati</taxon>
        <taxon>Bacteroidota</taxon>
        <taxon>Bacteroidia</taxon>
        <taxon>Bacteroidales</taxon>
        <taxon>Porphyromonadaceae</taxon>
        <taxon>Porphyromonas</taxon>
    </lineage>
</organism>
<dbReference type="EMBL" id="SPNC01000202">
    <property type="protein sequence ID" value="TFH94058.1"/>
    <property type="molecule type" value="Genomic_DNA"/>
</dbReference>
<evidence type="ECO:0000313" key="1">
    <source>
        <dbReference type="EMBL" id="TFH94058.1"/>
    </source>
</evidence>
<evidence type="ECO:0000313" key="2">
    <source>
        <dbReference type="Proteomes" id="UP000297225"/>
    </source>
</evidence>
<dbReference type="RefSeq" id="WP_018359223.1">
    <property type="nucleotide sequence ID" value="NZ_CP197400.1"/>
</dbReference>
<dbReference type="Pfam" id="PF13572">
    <property type="entry name" value="DUF4134"/>
    <property type="match status" value="1"/>
</dbReference>
<name>A0A4Y8WMW4_9PORP</name>
<sequence>MKQKILGISNRVRALFARGAVTSHRVFYLGALGLLPASSYAQIEDVNNALSGVKRDLSTFGGTVIGVVKILVGVLAVVALVTLVVKFQEGDHEAKKKLTMWLGALVIFFVALTVIEQMFSLRESS</sequence>
<dbReference type="OrthoDB" id="1015846at2"/>
<dbReference type="Proteomes" id="UP000297225">
    <property type="component" value="Unassembled WGS sequence"/>
</dbReference>
<keyword evidence="2" id="KW-1185">Reference proteome</keyword>
<reference evidence="1 2" key="1">
    <citation type="submission" date="2019-03" db="EMBL/GenBank/DDBJ databases">
        <title>Porphyromonas levii Isolated from the Uterus of Dairy Cows.</title>
        <authorList>
            <person name="Francis A.M."/>
        </authorList>
    </citation>
    <scope>NUCLEOTIDE SEQUENCE [LARGE SCALE GENOMIC DNA]</scope>
    <source>
        <strain evidence="1 2">AF5678</strain>
    </source>
</reference>
<protein>
    <submittedName>
        <fullName evidence="1">DUF4134 domain-containing protein</fullName>
    </submittedName>
</protein>
<proteinExistence type="predicted"/>
<accession>A0A4Y8WMW4</accession>
<comment type="caution">
    <text evidence="1">The sequence shown here is derived from an EMBL/GenBank/DDBJ whole genome shotgun (WGS) entry which is preliminary data.</text>
</comment>
<dbReference type="STRING" id="1122973.GCA_000379925_01994"/>